<dbReference type="InterPro" id="IPR026564">
    <property type="entry name" value="Transcrip_reg_TACO1-like_dom3"/>
</dbReference>
<dbReference type="GO" id="GO:0003677">
    <property type="term" value="F:DNA binding"/>
    <property type="evidence" value="ECO:0007669"/>
    <property type="project" value="UniProtKB-UniRule"/>
</dbReference>
<keyword evidence="10" id="KW-1185">Reference proteome</keyword>
<dbReference type="InterPro" id="IPR029072">
    <property type="entry name" value="YebC-like"/>
</dbReference>
<dbReference type="Pfam" id="PF01709">
    <property type="entry name" value="Transcrip_reg"/>
    <property type="match status" value="1"/>
</dbReference>
<dbReference type="Gene3D" id="3.30.70.980">
    <property type="match status" value="2"/>
</dbReference>
<sequence length="255" mass="27098">MSGHSKWATTKHQKAAKDAKRGKLFAKLIKNIEVAARTGGGDPDGNPTLYDAIQKAKKTSVPNENIDRAVKRGSGADGGGADYQSITYEGYGPAGVAIMIECLTDNKNRAASEVRVAVTRNGGNMADPGSVSYLFSRKGVVTVPRKHDGVAVDEDELTLAVLDAGAEDVNDVGEAFEVISEPTDMVAVRKAVTAAGFDYDSADQSFLPSVEVSLDVESARKFVKLIDAIEDLDDVQNVYTNADISDEVAEQLDAE</sequence>
<keyword evidence="4 6" id="KW-0238">DNA-binding</keyword>
<dbReference type="InterPro" id="IPR002876">
    <property type="entry name" value="Transcrip_reg_TACO1-like"/>
</dbReference>
<dbReference type="NCBIfam" id="TIGR01033">
    <property type="entry name" value="YebC/PmpR family DNA-binding transcriptional regulator"/>
    <property type="match status" value="1"/>
</dbReference>
<comment type="similarity">
    <text evidence="1 6">Belongs to the TACO1 family.</text>
</comment>
<evidence type="ECO:0000259" key="7">
    <source>
        <dbReference type="Pfam" id="PF01709"/>
    </source>
</evidence>
<dbReference type="NCBIfam" id="NF009044">
    <property type="entry name" value="PRK12378.1"/>
    <property type="match status" value="1"/>
</dbReference>
<dbReference type="InterPro" id="IPR017856">
    <property type="entry name" value="Integrase-like_N"/>
</dbReference>
<dbReference type="Pfam" id="PF20772">
    <property type="entry name" value="TACO1_YebC_N"/>
    <property type="match status" value="1"/>
</dbReference>
<organism evidence="9 10">
    <name type="scientific">Nakamurella flava</name>
    <dbReference type="NCBI Taxonomy" id="2576308"/>
    <lineage>
        <taxon>Bacteria</taxon>
        <taxon>Bacillati</taxon>
        <taxon>Actinomycetota</taxon>
        <taxon>Actinomycetes</taxon>
        <taxon>Nakamurellales</taxon>
        <taxon>Nakamurellaceae</taxon>
        <taxon>Nakamurella</taxon>
    </lineage>
</organism>
<dbReference type="InterPro" id="IPR048300">
    <property type="entry name" value="TACO1_YebC-like_2nd/3rd_dom"/>
</dbReference>
<dbReference type="SUPFAM" id="SSF75625">
    <property type="entry name" value="YebC-like"/>
    <property type="match status" value="1"/>
</dbReference>
<dbReference type="InterPro" id="IPR049083">
    <property type="entry name" value="TACO1_YebC_N"/>
</dbReference>
<reference evidence="9 10" key="1">
    <citation type="submission" date="2019-05" db="EMBL/GenBank/DDBJ databases">
        <title>Nakamurella sp. N5BH11, whole genome shotgun sequence.</title>
        <authorList>
            <person name="Tuo L."/>
        </authorList>
    </citation>
    <scope>NUCLEOTIDE SEQUENCE [LARGE SCALE GENOMIC DNA]</scope>
    <source>
        <strain evidence="9 10">N5BH11</strain>
    </source>
</reference>
<evidence type="ECO:0000256" key="4">
    <source>
        <dbReference type="ARBA" id="ARBA00023125"/>
    </source>
</evidence>
<gene>
    <name evidence="9" type="ORF">FDO65_01050</name>
</gene>
<evidence type="ECO:0000256" key="2">
    <source>
        <dbReference type="ARBA" id="ARBA00022490"/>
    </source>
</evidence>
<evidence type="ECO:0000313" key="9">
    <source>
        <dbReference type="EMBL" id="TKV60338.1"/>
    </source>
</evidence>
<evidence type="ECO:0000256" key="3">
    <source>
        <dbReference type="ARBA" id="ARBA00023015"/>
    </source>
</evidence>
<dbReference type="PANTHER" id="PTHR12532">
    <property type="entry name" value="TRANSLATIONAL ACTIVATOR OF CYTOCHROME C OXIDASE 1"/>
    <property type="match status" value="1"/>
</dbReference>
<dbReference type="FunFam" id="1.10.10.200:FF:000002">
    <property type="entry name" value="Probable transcriptional regulatory protein CLM62_37755"/>
    <property type="match status" value="1"/>
</dbReference>
<keyword evidence="5 6" id="KW-0804">Transcription</keyword>
<protein>
    <recommendedName>
        <fullName evidence="6">Probable transcriptional regulatory protein FDO65_01050</fullName>
    </recommendedName>
</protein>
<comment type="subcellular location">
    <subcellularLocation>
        <location evidence="6">Cytoplasm</location>
    </subcellularLocation>
</comment>
<evidence type="ECO:0000256" key="5">
    <source>
        <dbReference type="ARBA" id="ARBA00023163"/>
    </source>
</evidence>
<evidence type="ECO:0000259" key="8">
    <source>
        <dbReference type="Pfam" id="PF20772"/>
    </source>
</evidence>
<dbReference type="Gene3D" id="1.10.10.200">
    <property type="match status" value="1"/>
</dbReference>
<proteinExistence type="inferred from homology"/>
<comment type="caution">
    <text evidence="9">The sequence shown here is derived from an EMBL/GenBank/DDBJ whole genome shotgun (WGS) entry which is preliminary data.</text>
</comment>
<dbReference type="HAMAP" id="MF_00693">
    <property type="entry name" value="Transcrip_reg_TACO1"/>
    <property type="match status" value="1"/>
</dbReference>
<keyword evidence="2 6" id="KW-0963">Cytoplasm</keyword>
<dbReference type="AlphaFoldDB" id="A0A4U6QJS5"/>
<feature type="domain" description="TACO1/YebC-like N-terminal" evidence="8">
    <location>
        <begin position="5"/>
        <end position="75"/>
    </location>
</feature>
<name>A0A4U6QJS5_9ACTN</name>
<accession>A0A4U6QJS5</accession>
<dbReference type="NCBIfam" id="NF001030">
    <property type="entry name" value="PRK00110.1"/>
    <property type="match status" value="1"/>
</dbReference>
<evidence type="ECO:0000313" key="10">
    <source>
        <dbReference type="Proteomes" id="UP000306985"/>
    </source>
</evidence>
<dbReference type="GO" id="GO:0005829">
    <property type="term" value="C:cytosol"/>
    <property type="evidence" value="ECO:0007669"/>
    <property type="project" value="TreeGrafter"/>
</dbReference>
<dbReference type="EMBL" id="SZZH01000001">
    <property type="protein sequence ID" value="TKV60338.1"/>
    <property type="molecule type" value="Genomic_DNA"/>
</dbReference>
<feature type="domain" description="TACO1/YebC-like second and third" evidence="7">
    <location>
        <begin position="83"/>
        <end position="242"/>
    </location>
</feature>
<dbReference type="RefSeq" id="WP_137447641.1">
    <property type="nucleotide sequence ID" value="NZ_SZZH01000001.1"/>
</dbReference>
<keyword evidence="3 6" id="KW-0805">Transcription regulation</keyword>
<dbReference type="PANTHER" id="PTHR12532:SF6">
    <property type="entry name" value="TRANSCRIPTIONAL REGULATORY PROTEIN YEBC-RELATED"/>
    <property type="match status" value="1"/>
</dbReference>
<dbReference type="OrthoDB" id="9781053at2"/>
<dbReference type="Proteomes" id="UP000306985">
    <property type="component" value="Unassembled WGS sequence"/>
</dbReference>
<dbReference type="GO" id="GO:0006355">
    <property type="term" value="P:regulation of DNA-templated transcription"/>
    <property type="evidence" value="ECO:0007669"/>
    <property type="project" value="UniProtKB-UniRule"/>
</dbReference>
<evidence type="ECO:0000256" key="6">
    <source>
        <dbReference type="HAMAP-Rule" id="MF_00693"/>
    </source>
</evidence>
<evidence type="ECO:0000256" key="1">
    <source>
        <dbReference type="ARBA" id="ARBA00008724"/>
    </source>
</evidence>